<evidence type="ECO:0000313" key="9">
    <source>
        <dbReference type="Proteomes" id="UP000007383"/>
    </source>
</evidence>
<dbReference type="EMBL" id="CP003282">
    <property type="protein sequence ID" value="AFG36385.1"/>
    <property type="molecule type" value="Genomic_DNA"/>
</dbReference>
<feature type="region of interest" description="Disordered" evidence="4">
    <location>
        <begin position="611"/>
        <end position="665"/>
    </location>
</feature>
<evidence type="ECO:0000259" key="7">
    <source>
        <dbReference type="PROSITE" id="PS50885"/>
    </source>
</evidence>
<dbReference type="KEGG" id="sfc:Spiaf_0277"/>
<keyword evidence="5" id="KW-1133">Transmembrane helix</keyword>
<gene>
    <name evidence="8" type="ordered locus">Spiaf_0277</name>
</gene>
<protein>
    <submittedName>
        <fullName evidence="8">Methyl-accepting chemotaxis protein</fullName>
    </submittedName>
</protein>
<keyword evidence="9" id="KW-1185">Reference proteome</keyword>
<dbReference type="SMART" id="SM00283">
    <property type="entry name" value="MA"/>
    <property type="match status" value="1"/>
</dbReference>
<feature type="transmembrane region" description="Helical" evidence="5">
    <location>
        <begin position="202"/>
        <end position="221"/>
    </location>
</feature>
<feature type="domain" description="HAMP" evidence="7">
    <location>
        <begin position="223"/>
        <end position="275"/>
    </location>
</feature>
<dbReference type="STRING" id="889378.Spiaf_0277"/>
<dbReference type="RefSeq" id="WP_014454383.1">
    <property type="nucleotide sequence ID" value="NC_017098.1"/>
</dbReference>
<proteinExistence type="inferred from homology"/>
<dbReference type="PANTHER" id="PTHR32089">
    <property type="entry name" value="METHYL-ACCEPTING CHEMOTAXIS PROTEIN MCPB"/>
    <property type="match status" value="1"/>
</dbReference>
<dbReference type="eggNOG" id="COG0840">
    <property type="taxonomic scope" value="Bacteria"/>
</dbReference>
<evidence type="ECO:0000256" key="5">
    <source>
        <dbReference type="SAM" id="Phobius"/>
    </source>
</evidence>
<comment type="similarity">
    <text evidence="2">Belongs to the methyl-accepting chemotaxis (MCP) protein family.</text>
</comment>
<evidence type="ECO:0000256" key="4">
    <source>
        <dbReference type="SAM" id="MobiDB-lite"/>
    </source>
</evidence>
<feature type="transmembrane region" description="Helical" evidence="5">
    <location>
        <begin position="7"/>
        <end position="30"/>
    </location>
</feature>
<dbReference type="SMART" id="SM00304">
    <property type="entry name" value="HAMP"/>
    <property type="match status" value="1"/>
</dbReference>
<dbReference type="PROSITE" id="PS50885">
    <property type="entry name" value="HAMP"/>
    <property type="match status" value="1"/>
</dbReference>
<evidence type="ECO:0000313" key="8">
    <source>
        <dbReference type="EMBL" id="AFG36385.1"/>
    </source>
</evidence>
<dbReference type="Gene3D" id="6.10.340.10">
    <property type="match status" value="1"/>
</dbReference>
<dbReference type="Pfam" id="PF00672">
    <property type="entry name" value="HAMP"/>
    <property type="match status" value="1"/>
</dbReference>
<sequence>MKIRAKLILLIISVQIAFVAAIGLYMVVLLQPIGEINSEAAEIDNLRSRMYLELLQLHKLTTGQYTVELDGYRAAVTETRRAFDAVGELEYLPAANDTIARSVVAIQRLERIIRSNQDAFLAQAEELLATVEREVTFTRSFMFRSLVENRDASPALAEAGGDFYRGVIRLVDSLESSLWVLQDQGDIIQDEISLIERRGMQITLGVIVLLVIVSTLFSGLLSRSMAGSIRKIEGQLRLMSQGDLRLRCRQNRRDELGELSMHIDEFLERISGFIGTVQSESARNLQVRERIGESVRETSASVQEIQGNSASIQGNIGRLDTAIREVVAENQSVLQGLRDTLQMIQDEAQMASRVDSSAAGMAEVLQETRRVTDENRIATERLEETSKRGAAQFGRTMQAVDEIDQRIGDITNMSKVIQDIAAQTQLLAMNAAIEAAHAGDRGAGFAVVAAEIRKLAEQSAGGSKSIAEAVQRIMAAIRQANETSADMQDVFSELTGSVGEVSERFQGLFASIDRIQSSGNEIREVSARLVELAGNSEQQAHSMHGYAEQVHGQMDTVSGVSGEVAAGMEEISKGIQGITQEMLSLGDQTELMAEISQLMDQELGQFSTRTEFGGCLDEDDPGEAGEAGAAADPKAAGDTNDAAEAGADDNPDDADEQNDISAGQA</sequence>
<name>H9UFU2_SPIAZ</name>
<dbReference type="OrthoDB" id="319733at2"/>
<dbReference type="GO" id="GO:0007165">
    <property type="term" value="P:signal transduction"/>
    <property type="evidence" value="ECO:0007669"/>
    <property type="project" value="UniProtKB-KW"/>
</dbReference>
<keyword evidence="5" id="KW-0812">Transmembrane</keyword>
<accession>H9UFU2</accession>
<evidence type="ECO:0000259" key="6">
    <source>
        <dbReference type="PROSITE" id="PS50111"/>
    </source>
</evidence>
<dbReference type="PANTHER" id="PTHR32089:SF112">
    <property type="entry name" value="LYSOZYME-LIKE PROTEIN-RELATED"/>
    <property type="match status" value="1"/>
</dbReference>
<dbReference type="PATRIC" id="fig|889378.3.peg.283"/>
<dbReference type="InterPro" id="IPR004089">
    <property type="entry name" value="MCPsignal_dom"/>
</dbReference>
<dbReference type="SUPFAM" id="SSF58104">
    <property type="entry name" value="Methyl-accepting chemotaxis protein (MCP) signaling domain"/>
    <property type="match status" value="1"/>
</dbReference>
<dbReference type="HOGENOM" id="CLU_000445_107_18_12"/>
<dbReference type="AlphaFoldDB" id="H9UFU2"/>
<dbReference type="GO" id="GO:0016020">
    <property type="term" value="C:membrane"/>
    <property type="evidence" value="ECO:0007669"/>
    <property type="project" value="InterPro"/>
</dbReference>
<dbReference type="Pfam" id="PF00015">
    <property type="entry name" value="MCPsignal"/>
    <property type="match status" value="1"/>
</dbReference>
<dbReference type="PROSITE" id="PS50111">
    <property type="entry name" value="CHEMOTAXIS_TRANSDUC_2"/>
    <property type="match status" value="1"/>
</dbReference>
<feature type="domain" description="Methyl-accepting transducer" evidence="6">
    <location>
        <begin position="308"/>
        <end position="547"/>
    </location>
</feature>
<organism evidence="8 9">
    <name type="scientific">Spirochaeta africana (strain ATCC 700263 / DSM 8902 / Z-7692)</name>
    <dbReference type="NCBI Taxonomy" id="889378"/>
    <lineage>
        <taxon>Bacteria</taxon>
        <taxon>Pseudomonadati</taxon>
        <taxon>Spirochaetota</taxon>
        <taxon>Spirochaetia</taxon>
        <taxon>Spirochaetales</taxon>
        <taxon>Spirochaetaceae</taxon>
        <taxon>Spirochaeta</taxon>
    </lineage>
</organism>
<dbReference type="Proteomes" id="UP000007383">
    <property type="component" value="Chromosome"/>
</dbReference>
<feature type="compositionally biased region" description="Acidic residues" evidence="4">
    <location>
        <begin position="646"/>
        <end position="658"/>
    </location>
</feature>
<keyword evidence="1 3" id="KW-0807">Transducer</keyword>
<dbReference type="InterPro" id="IPR003660">
    <property type="entry name" value="HAMP_dom"/>
</dbReference>
<evidence type="ECO:0000256" key="2">
    <source>
        <dbReference type="ARBA" id="ARBA00029447"/>
    </source>
</evidence>
<reference evidence="9" key="1">
    <citation type="journal article" date="2013" name="Stand. Genomic Sci.">
        <title>Complete genome sequence of the halophilic bacterium Spirochaeta africana type strain (Z-7692(T)) from the alkaline Lake Magadi in the East African Rift.</title>
        <authorList>
            <person name="Liolos K."/>
            <person name="Abt B."/>
            <person name="Scheuner C."/>
            <person name="Teshima H."/>
            <person name="Held B."/>
            <person name="Lapidus A."/>
            <person name="Nolan M."/>
            <person name="Lucas S."/>
            <person name="Deshpande S."/>
            <person name="Cheng J.F."/>
            <person name="Tapia R."/>
            <person name="Goodwin L.A."/>
            <person name="Pitluck S."/>
            <person name="Pagani I."/>
            <person name="Ivanova N."/>
            <person name="Mavromatis K."/>
            <person name="Mikhailova N."/>
            <person name="Huntemann M."/>
            <person name="Pati A."/>
            <person name="Chen A."/>
            <person name="Palaniappan K."/>
            <person name="Land M."/>
            <person name="Rohde M."/>
            <person name="Tindall B.J."/>
            <person name="Detter J.C."/>
            <person name="Goker M."/>
            <person name="Bristow J."/>
            <person name="Eisen J.A."/>
            <person name="Markowitz V."/>
            <person name="Hugenholtz P."/>
            <person name="Woyke T."/>
            <person name="Klenk H.P."/>
            <person name="Kyrpides N.C."/>
        </authorList>
    </citation>
    <scope>NUCLEOTIDE SEQUENCE</scope>
    <source>
        <strain evidence="9">ATCC 700263 / DSM 8902 / Z-7692</strain>
    </source>
</reference>
<dbReference type="CDD" id="cd06225">
    <property type="entry name" value="HAMP"/>
    <property type="match status" value="1"/>
</dbReference>
<keyword evidence="5" id="KW-0472">Membrane</keyword>
<dbReference type="Gene3D" id="1.10.287.950">
    <property type="entry name" value="Methyl-accepting chemotaxis protein"/>
    <property type="match status" value="1"/>
</dbReference>
<evidence type="ECO:0000256" key="1">
    <source>
        <dbReference type="ARBA" id="ARBA00023224"/>
    </source>
</evidence>
<evidence type="ECO:0000256" key="3">
    <source>
        <dbReference type="PROSITE-ProRule" id="PRU00284"/>
    </source>
</evidence>
<feature type="compositionally biased region" description="Low complexity" evidence="4">
    <location>
        <begin position="624"/>
        <end position="645"/>
    </location>
</feature>